<dbReference type="Proteomes" id="UP000324022">
    <property type="component" value="Unassembled WGS sequence"/>
</dbReference>
<dbReference type="Pfam" id="PF22062">
    <property type="entry name" value="OB_DPOA2"/>
    <property type="match status" value="1"/>
</dbReference>
<feature type="domain" description="DNA polymerase alpha/delta/epsilon subunit B" evidence="7">
    <location>
        <begin position="438"/>
        <end position="679"/>
    </location>
</feature>
<dbReference type="InterPro" id="IPR054300">
    <property type="entry name" value="OB_DPOA2"/>
</dbReference>
<feature type="region of interest" description="Disordered" evidence="6">
    <location>
        <begin position="131"/>
        <end position="153"/>
    </location>
</feature>
<evidence type="ECO:0000256" key="5">
    <source>
        <dbReference type="ARBA" id="ARBA00023242"/>
    </source>
</evidence>
<evidence type="ECO:0000313" key="10">
    <source>
        <dbReference type="Proteomes" id="UP000324022"/>
    </source>
</evidence>
<evidence type="ECO:0000259" key="8">
    <source>
        <dbReference type="Pfam" id="PF22062"/>
    </source>
</evidence>
<feature type="domain" description="DNA polymerase alpha subunit B OB" evidence="8">
    <location>
        <begin position="249"/>
        <end position="294"/>
    </location>
</feature>
<evidence type="ECO:0000256" key="4">
    <source>
        <dbReference type="ARBA" id="ARBA00022705"/>
    </source>
</evidence>
<gene>
    <name evidence="9" type="ORF">UTRI_03289</name>
</gene>
<dbReference type="Gene3D" id="3.60.21.60">
    <property type="match status" value="2"/>
</dbReference>
<dbReference type="PANTHER" id="PTHR23061">
    <property type="entry name" value="DNA POLYMERASE 2 ALPHA 70 KDA SUBUNIT"/>
    <property type="match status" value="1"/>
</dbReference>
<dbReference type="AlphaFoldDB" id="A0A5C3E5E2"/>
<accession>A0A5C3E5E2</accession>
<dbReference type="GO" id="GO:0005658">
    <property type="term" value="C:alpha DNA polymerase:primase complex"/>
    <property type="evidence" value="ECO:0007669"/>
    <property type="project" value="TreeGrafter"/>
</dbReference>
<dbReference type="Pfam" id="PF04042">
    <property type="entry name" value="DNA_pol_E_B"/>
    <property type="match status" value="1"/>
</dbReference>
<comment type="similarity">
    <text evidence="2">Belongs to the DNA polymerase alpha subunit B family.</text>
</comment>
<comment type="subcellular location">
    <subcellularLocation>
        <location evidence="1">Nucleus</location>
    </subcellularLocation>
</comment>
<dbReference type="InterPro" id="IPR007185">
    <property type="entry name" value="DNA_pol_a/d/e_bsu"/>
</dbReference>
<evidence type="ECO:0000259" key="7">
    <source>
        <dbReference type="Pfam" id="PF04042"/>
    </source>
</evidence>
<reference evidence="9 10" key="1">
    <citation type="submission" date="2018-03" db="EMBL/GenBank/DDBJ databases">
        <authorList>
            <person name="Guldener U."/>
        </authorList>
    </citation>
    <scope>NUCLEOTIDE SEQUENCE [LARGE SCALE GENOMIC DNA]</scope>
    <source>
        <strain evidence="9 10">NBRC100155</strain>
    </source>
</reference>
<sequence>MVASELTLGLSQHFGAYIASDPSLLSETTSICTHYGVTPEDLFYKWEAFAFNHKLPKSEPLTIDHARELRKIIAASINAPSNVGQEAQTPLKPSSALNRDLGAMLGIKATPIKNVGGAGGGFNAFQTPIRSGAATTNDHSPFGGPGATPATASAYKASAGSRDLDVHMSDIDSPIRPITSTTTTTTSSSTSKYPRHSILESLNEHLPLTGSGSQLAPPTNKKPRVSLAMATDPKAWNYRYMFEKKGERSQVLDDRIDDYASLLRTSYNLDENEEFGDPSLPSQEPIWVVGRICPALPAPQSSAGEMLRAKAAARSCSNSTSEEKDASAMFGLPKLSETGVVLESSRMMGSGNRTPLVFNKGCIVKHTPQDVGTGGAATTLSLFPGAIVMCKGMNAGADKFSVDEICFPPPLPLAVHTVDEALDHGYGLHKLNGSALNIVVASGPFGGDEDLEFREWHGLMDELEAGGLPISSSGCTNQGARRGVPDTLILTGPFISSSHPLLPFSNELPGELFARHFSSRLTSLTTKFASTMVVLIPSTDDILNVHSAYPQPSFSKEESLGVMGLPKGRVRCLPNPSVFYINQVVVGVTSADSLGDIKSEEMVTRIEACSDGGLGVGESVAGKNRETSTRLTRFVLSQRCFYPLFPPPTSSKTISYDTCHSHLLDFPAVTPDLLILPSCKLSNPFIRVVSSSTVVQPGIVAPKGKGKLGGAGGAGSVACIQVNPIPKQELQSIHQHHTINSKLYDTARIDIISI</sequence>
<evidence type="ECO:0000313" key="9">
    <source>
        <dbReference type="EMBL" id="SPO25924.1"/>
    </source>
</evidence>
<proteinExistence type="inferred from homology"/>
<evidence type="ECO:0000256" key="1">
    <source>
        <dbReference type="ARBA" id="ARBA00004123"/>
    </source>
</evidence>
<evidence type="ECO:0000256" key="6">
    <source>
        <dbReference type="SAM" id="MobiDB-lite"/>
    </source>
</evidence>
<dbReference type="GO" id="GO:0003677">
    <property type="term" value="F:DNA binding"/>
    <property type="evidence" value="ECO:0007669"/>
    <property type="project" value="InterPro"/>
</dbReference>
<dbReference type="OrthoDB" id="336885at2759"/>
<feature type="compositionally biased region" description="Low complexity" evidence="6">
    <location>
        <begin position="179"/>
        <end position="191"/>
    </location>
</feature>
<feature type="region of interest" description="Disordered" evidence="6">
    <location>
        <begin position="167"/>
        <end position="194"/>
    </location>
</feature>
<name>A0A5C3E5E2_9BASI</name>
<keyword evidence="4" id="KW-0235">DNA replication</keyword>
<dbReference type="PANTHER" id="PTHR23061:SF12">
    <property type="entry name" value="DNA POLYMERASE ALPHA SUBUNIT B"/>
    <property type="match status" value="1"/>
</dbReference>
<evidence type="ECO:0000256" key="2">
    <source>
        <dbReference type="ARBA" id="ARBA00007299"/>
    </source>
</evidence>
<organism evidence="9 10">
    <name type="scientific">Ustilago trichophora</name>
    <dbReference type="NCBI Taxonomy" id="86804"/>
    <lineage>
        <taxon>Eukaryota</taxon>
        <taxon>Fungi</taxon>
        <taxon>Dikarya</taxon>
        <taxon>Basidiomycota</taxon>
        <taxon>Ustilaginomycotina</taxon>
        <taxon>Ustilaginomycetes</taxon>
        <taxon>Ustilaginales</taxon>
        <taxon>Ustilaginaceae</taxon>
        <taxon>Ustilago</taxon>
    </lineage>
</organism>
<dbReference type="EMBL" id="OOIN01000012">
    <property type="protein sequence ID" value="SPO25924.1"/>
    <property type="molecule type" value="Genomic_DNA"/>
</dbReference>
<evidence type="ECO:0000256" key="3">
    <source>
        <dbReference type="ARBA" id="ARBA00018596"/>
    </source>
</evidence>
<protein>
    <recommendedName>
        <fullName evidence="3">DNA polymerase alpha subunit B</fullName>
    </recommendedName>
</protein>
<keyword evidence="5" id="KW-0539">Nucleus</keyword>
<dbReference type="InterPro" id="IPR016722">
    <property type="entry name" value="DNA_pol_alpha_bsu"/>
</dbReference>
<dbReference type="GO" id="GO:0006270">
    <property type="term" value="P:DNA replication initiation"/>
    <property type="evidence" value="ECO:0007669"/>
    <property type="project" value="TreeGrafter"/>
</dbReference>
<keyword evidence="10" id="KW-1185">Reference proteome</keyword>